<organism evidence="2 3">
    <name type="scientific">Leishmania enriettii</name>
    <dbReference type="NCBI Taxonomy" id="5663"/>
    <lineage>
        <taxon>Eukaryota</taxon>
        <taxon>Discoba</taxon>
        <taxon>Euglenozoa</taxon>
        <taxon>Kinetoplastea</taxon>
        <taxon>Metakinetoplastina</taxon>
        <taxon>Trypanosomatida</taxon>
        <taxon>Trypanosomatidae</taxon>
        <taxon>Leishmaniinae</taxon>
        <taxon>Leishmania</taxon>
    </lineage>
</organism>
<dbReference type="AlphaFoldDB" id="A0A836GLT5"/>
<proteinExistence type="predicted"/>
<keyword evidence="3" id="KW-1185">Reference proteome</keyword>
<evidence type="ECO:0000313" key="2">
    <source>
        <dbReference type="EMBL" id="KAG5477496.1"/>
    </source>
</evidence>
<comment type="caution">
    <text evidence="2">The sequence shown here is derived from an EMBL/GenBank/DDBJ whole genome shotgun (WGS) entry which is preliminary data.</text>
</comment>
<dbReference type="EMBL" id="JAFHKP010000025">
    <property type="protein sequence ID" value="KAG5477496.1"/>
    <property type="molecule type" value="Genomic_DNA"/>
</dbReference>
<dbReference type="KEGG" id="lenr:94172404"/>
<dbReference type="RefSeq" id="XP_067692436.1">
    <property type="nucleotide sequence ID" value="XM_067836894.1"/>
</dbReference>
<evidence type="ECO:0000256" key="1">
    <source>
        <dbReference type="SAM" id="MobiDB-lite"/>
    </source>
</evidence>
<sequence>MGSREQLRLSDGAVHRSRGEGESGGRELLNSRPSYVSRGVVSGDALQLSHRLEYLQLYAHSHIVSDGDNESRCPTVHQVGDADVQLAELVSSLPHPVSLRGVEQWSRLSQCAKDESRSRASPAVSAEAAAAITSVAVLADSSNDAGALTVTGFNRFELTSAEGGDLVERDVLAGHRYWAAKSPNRTYYAVPSALLEAKERREGVLFRRYSQEYEKLVRSTANRVGGEAGDSLWTSFMAFKAECTTADQKPIHKRSFYQGPSVDWRKILREQATEMISLSCIDRSGDEPMRREGGGVRGQGEERKMDVTKGR</sequence>
<dbReference type="Proteomes" id="UP000674179">
    <property type="component" value="Chromosome 25"/>
</dbReference>
<reference evidence="2 3" key="1">
    <citation type="submission" date="2021-02" db="EMBL/GenBank/DDBJ databases">
        <title>Leishmania (Mundinia) enrietti genome sequencing and assembly.</title>
        <authorList>
            <person name="Almutairi H."/>
            <person name="Gatherer D."/>
        </authorList>
    </citation>
    <scope>NUCLEOTIDE SEQUENCE [LARGE SCALE GENOMIC DNA]</scope>
    <source>
        <strain evidence="2">CUR178</strain>
    </source>
</reference>
<dbReference type="OrthoDB" id="268040at2759"/>
<gene>
    <name evidence="2" type="ORF">CUR178_05200</name>
</gene>
<feature type="region of interest" description="Disordered" evidence="1">
    <location>
        <begin position="1"/>
        <end position="30"/>
    </location>
</feature>
<feature type="compositionally biased region" description="Basic and acidic residues" evidence="1">
    <location>
        <begin position="283"/>
        <end position="311"/>
    </location>
</feature>
<protein>
    <submittedName>
        <fullName evidence="2">Uncharacterized protein</fullName>
    </submittedName>
</protein>
<name>A0A836GLT5_LEIEN</name>
<accession>A0A836GLT5</accession>
<feature type="compositionally biased region" description="Basic and acidic residues" evidence="1">
    <location>
        <begin position="1"/>
        <end position="25"/>
    </location>
</feature>
<evidence type="ECO:0000313" key="3">
    <source>
        <dbReference type="Proteomes" id="UP000674179"/>
    </source>
</evidence>
<dbReference type="GeneID" id="94172404"/>
<feature type="region of interest" description="Disordered" evidence="1">
    <location>
        <begin position="282"/>
        <end position="311"/>
    </location>
</feature>